<dbReference type="RefSeq" id="XP_066080451.1">
    <property type="nucleotide sequence ID" value="XM_066224354.1"/>
</dbReference>
<accession>A0AAX4K8G0</accession>
<keyword evidence="4" id="KW-1185">Reference proteome</keyword>
<dbReference type="KEGG" id="ker:91099328"/>
<protein>
    <submittedName>
        <fullName evidence="3">Uncharacterized protein</fullName>
    </submittedName>
</protein>
<evidence type="ECO:0000256" key="1">
    <source>
        <dbReference type="SAM" id="MobiDB-lite"/>
    </source>
</evidence>
<evidence type="ECO:0000313" key="3">
    <source>
        <dbReference type="EMBL" id="WWD02484.1"/>
    </source>
</evidence>
<feature type="transmembrane region" description="Helical" evidence="2">
    <location>
        <begin position="49"/>
        <end position="70"/>
    </location>
</feature>
<feature type="region of interest" description="Disordered" evidence="1">
    <location>
        <begin position="1"/>
        <end position="40"/>
    </location>
</feature>
<dbReference type="EMBL" id="CP144089">
    <property type="protein sequence ID" value="WWD02484.1"/>
    <property type="molecule type" value="Genomic_DNA"/>
</dbReference>
<name>A0AAX4K8G0_9TREE</name>
<dbReference type="Proteomes" id="UP001358614">
    <property type="component" value="Chromosome 1"/>
</dbReference>
<feature type="transmembrane region" description="Helical" evidence="2">
    <location>
        <begin position="199"/>
        <end position="222"/>
    </location>
</feature>
<evidence type="ECO:0000313" key="4">
    <source>
        <dbReference type="Proteomes" id="UP001358614"/>
    </source>
</evidence>
<feature type="transmembrane region" description="Helical" evidence="2">
    <location>
        <begin position="131"/>
        <end position="158"/>
    </location>
</feature>
<feature type="region of interest" description="Disordered" evidence="1">
    <location>
        <begin position="288"/>
        <end position="326"/>
    </location>
</feature>
<keyword evidence="2" id="KW-1133">Transmembrane helix</keyword>
<proteinExistence type="predicted"/>
<reference evidence="3 4" key="1">
    <citation type="submission" date="2024-01" db="EMBL/GenBank/DDBJ databases">
        <title>Comparative genomics of Cryptococcus and Kwoniella reveals pathogenesis evolution and contrasting modes of karyotype evolution via chromosome fusion or intercentromeric recombination.</title>
        <authorList>
            <person name="Coelho M.A."/>
            <person name="David-Palma M."/>
            <person name="Shea T."/>
            <person name="Bowers K."/>
            <person name="McGinley-Smith S."/>
            <person name="Mohammad A.W."/>
            <person name="Gnirke A."/>
            <person name="Yurkov A.M."/>
            <person name="Nowrousian M."/>
            <person name="Sun S."/>
            <person name="Cuomo C.A."/>
            <person name="Heitman J."/>
        </authorList>
    </citation>
    <scope>NUCLEOTIDE SEQUENCE [LARGE SCALE GENOMIC DNA]</scope>
    <source>
        <strain evidence="3 4">PYCC6329</strain>
    </source>
</reference>
<feature type="compositionally biased region" description="Basic and acidic residues" evidence="1">
    <location>
        <begin position="288"/>
        <end position="298"/>
    </location>
</feature>
<sequence>MSHQTYGDDRRSFENVELGTPLPRGQSRTKQDERAPNRPSDYFNYHPPILTLILSFAVWLMLSLVCFVSPSGGLTVVFEDGGDYVGVLRKCTASSCDAWMATAQASSSSSSSSSSSNPSKRAATTSDLSNFYLTTGLATLASFWLMTYSLLFIIIRYLSTNLPTNDYRPETSNDGSSMRRMWRGFKNPIKKFAFRTSRIFLFFLSWTMLGVAFDATIKVFSITGGSGFGMGVILLHLSHIFLFFLTFLEISRGSIRRKADLSMWGCKCFQFCPSYNRRARRKWEDYDAARGGSTEKSKKSGGKRKVRNEKVKEQSREERYDEAVYG</sequence>
<organism evidence="3 4">
    <name type="scientific">Kwoniella europaea PYCC6329</name>
    <dbReference type="NCBI Taxonomy" id="1423913"/>
    <lineage>
        <taxon>Eukaryota</taxon>
        <taxon>Fungi</taxon>
        <taxon>Dikarya</taxon>
        <taxon>Basidiomycota</taxon>
        <taxon>Agaricomycotina</taxon>
        <taxon>Tremellomycetes</taxon>
        <taxon>Tremellales</taxon>
        <taxon>Cryptococcaceae</taxon>
        <taxon>Kwoniella</taxon>
    </lineage>
</organism>
<dbReference type="AlphaFoldDB" id="A0AAX4K8G0"/>
<feature type="transmembrane region" description="Helical" evidence="2">
    <location>
        <begin position="228"/>
        <end position="248"/>
    </location>
</feature>
<feature type="compositionally biased region" description="Basic and acidic residues" evidence="1">
    <location>
        <begin position="1"/>
        <end position="14"/>
    </location>
</feature>
<keyword evidence="2" id="KW-0472">Membrane</keyword>
<dbReference type="GeneID" id="91099328"/>
<feature type="compositionally biased region" description="Basic and acidic residues" evidence="1">
    <location>
        <begin position="308"/>
        <end position="326"/>
    </location>
</feature>
<keyword evidence="2" id="KW-0812">Transmembrane</keyword>
<gene>
    <name evidence="3" type="ORF">V865_000524</name>
</gene>
<evidence type="ECO:0000256" key="2">
    <source>
        <dbReference type="SAM" id="Phobius"/>
    </source>
</evidence>